<evidence type="ECO:0000313" key="15">
    <source>
        <dbReference type="EMBL" id="KAH3682875.1"/>
    </source>
</evidence>
<dbReference type="GO" id="GO:0003906">
    <property type="term" value="F:DNA-(apurinic or apyrimidinic site) endonuclease activity"/>
    <property type="evidence" value="ECO:0007669"/>
    <property type="project" value="TreeGrafter"/>
</dbReference>
<evidence type="ECO:0000256" key="3">
    <source>
        <dbReference type="ARBA" id="ARBA00022723"/>
    </source>
</evidence>
<feature type="site" description="Important for catalytic activity" evidence="11">
    <location>
        <position position="337"/>
    </location>
</feature>
<comment type="similarity">
    <text evidence="1">Belongs to the DNA repair enzymes AP/ExoA family.</text>
</comment>
<feature type="binding site" evidence="10">
    <location>
        <position position="231"/>
    </location>
    <ligand>
        <name>Mg(2+)</name>
        <dbReference type="ChEBI" id="CHEBI:18420"/>
        <label>1</label>
    </ligand>
</feature>
<dbReference type="InterPro" id="IPR005135">
    <property type="entry name" value="Endo/exonuclease/phosphatase"/>
</dbReference>
<dbReference type="PROSITE" id="PS51435">
    <property type="entry name" value="AP_NUCLEASE_F1_4"/>
    <property type="match status" value="1"/>
</dbReference>
<organism evidence="15 16">
    <name type="scientific">Wickerhamomyces pijperi</name>
    <name type="common">Yeast</name>
    <name type="synonym">Pichia pijperi</name>
    <dbReference type="NCBI Taxonomy" id="599730"/>
    <lineage>
        <taxon>Eukaryota</taxon>
        <taxon>Fungi</taxon>
        <taxon>Dikarya</taxon>
        <taxon>Ascomycota</taxon>
        <taxon>Saccharomycotina</taxon>
        <taxon>Saccharomycetes</taxon>
        <taxon>Phaffomycetales</taxon>
        <taxon>Wickerhamomycetaceae</taxon>
        <taxon>Wickerhamomyces</taxon>
    </lineage>
</organism>
<dbReference type="EMBL" id="JAEUBG010003368">
    <property type="protein sequence ID" value="KAH3682875.1"/>
    <property type="molecule type" value="Genomic_DNA"/>
</dbReference>
<evidence type="ECO:0000313" key="16">
    <source>
        <dbReference type="Proteomes" id="UP000774326"/>
    </source>
</evidence>
<dbReference type="PANTHER" id="PTHR22748:SF4">
    <property type="entry name" value="DNA-(APURINIC OR APYRIMIDINIC SITE) ENDONUCLEASE 2"/>
    <property type="match status" value="1"/>
</dbReference>
<keyword evidence="10" id="KW-0464">Manganese</keyword>
<evidence type="ECO:0000256" key="8">
    <source>
        <dbReference type="ARBA" id="ARBA00023242"/>
    </source>
</evidence>
<evidence type="ECO:0000256" key="13">
    <source>
        <dbReference type="SAM" id="MobiDB-lite"/>
    </source>
</evidence>
<keyword evidence="4 12" id="KW-0863">Zinc-finger</keyword>
<comment type="caution">
    <text evidence="15">The sequence shown here is derived from an EMBL/GenBank/DDBJ whole genome shotgun (WGS) entry which is preliminary data.</text>
</comment>
<evidence type="ECO:0000256" key="7">
    <source>
        <dbReference type="ARBA" id="ARBA00022842"/>
    </source>
</evidence>
<name>A0A9P8Q485_WICPI</name>
<dbReference type="GO" id="GO:0006284">
    <property type="term" value="P:base-excision repair"/>
    <property type="evidence" value="ECO:0007669"/>
    <property type="project" value="TreeGrafter"/>
</dbReference>
<feature type="compositionally biased region" description="Low complexity" evidence="13">
    <location>
        <begin position="434"/>
        <end position="449"/>
    </location>
</feature>
<evidence type="ECO:0000256" key="11">
    <source>
        <dbReference type="PIRSR" id="PIRSR604808-3"/>
    </source>
</evidence>
<dbReference type="AlphaFoldDB" id="A0A9P8Q485"/>
<evidence type="ECO:0000256" key="6">
    <source>
        <dbReference type="ARBA" id="ARBA00022833"/>
    </source>
</evidence>
<evidence type="ECO:0000256" key="10">
    <source>
        <dbReference type="PIRSR" id="PIRSR604808-2"/>
    </source>
</evidence>
<feature type="binding site" evidence="10">
    <location>
        <position position="25"/>
    </location>
    <ligand>
        <name>Mg(2+)</name>
        <dbReference type="ChEBI" id="CHEBI:18420"/>
        <label>1</label>
    </ligand>
</feature>
<evidence type="ECO:0000256" key="12">
    <source>
        <dbReference type="PROSITE-ProRule" id="PRU01343"/>
    </source>
</evidence>
<dbReference type="InterPro" id="IPR004808">
    <property type="entry name" value="AP_endonuc_1"/>
</dbReference>
<dbReference type="SUPFAM" id="SSF56219">
    <property type="entry name" value="DNase I-like"/>
    <property type="match status" value="1"/>
</dbReference>
<feature type="active site" evidence="9">
    <location>
        <position position="190"/>
    </location>
</feature>
<dbReference type="GO" id="GO:0008270">
    <property type="term" value="F:zinc ion binding"/>
    <property type="evidence" value="ECO:0007669"/>
    <property type="project" value="UniProtKB-KW"/>
</dbReference>
<feature type="region of interest" description="Disordered" evidence="13">
    <location>
        <begin position="428"/>
        <end position="455"/>
    </location>
</feature>
<sequence length="587" mass="65399">MSKESDLPVITPKSTGSSIRFVTFNINGFRTLFQYHPWTTHRNLAAMFRYLQADIITLQELKLQKSDINDKVARVDGYQAFITAPGLKCKRKGYAGVSVHVRVPQDHESDAVKRSLKVVKAEEGITGVLKSPDTGFAYRDSPSESVIGGYVTFNDLEGEEFTDAVLQDIDSEGRVVLIELANNTVVISTYCPANSMDTDEGELFRVRFISILFQRIRNLHQMGKQVVLMGDINISRDLIDSAAYISELLKAKVISSTNSEESNFETVNQQICEDFQSSTIPRKLLNSLLTDSITPALALNGIMYDTTRRHQGRKHKLYTVWNTMTNARPSNFGSRIDLILATKGCNSQASNIWPQIMGSDHCPVYTDFEEFFVGNGDRGSVSSEKTKLGFEAVKFYKLGRQGGLDMLFQSMRKRKLDEEVDREVIEDTQQVNQKASASGSSSVVSLSSKRSVKTKTRPTQATLAHFFKKPTPAAAAADQTSQFIDLSSEDQQSQSLSLSHLTSPSISLKLTNGKFSIPSDPKPPLCKHNIESILKTSRSENNKGRKFWSCGKPMRNGGDGLVLKTSNNDNKLGHELDEFSCGFFKWK</sequence>
<dbReference type="InterPro" id="IPR010666">
    <property type="entry name" value="Znf_GRF"/>
</dbReference>
<feature type="binding site" evidence="10">
    <location>
        <position position="233"/>
    </location>
    <ligand>
        <name>Mg(2+)</name>
        <dbReference type="ChEBI" id="CHEBI:18420"/>
        <label>1</label>
    </ligand>
</feature>
<evidence type="ECO:0000259" key="14">
    <source>
        <dbReference type="PROSITE" id="PS51999"/>
    </source>
</evidence>
<reference evidence="15" key="2">
    <citation type="submission" date="2021-01" db="EMBL/GenBank/DDBJ databases">
        <authorList>
            <person name="Schikora-Tamarit M.A."/>
        </authorList>
    </citation>
    <scope>NUCLEOTIDE SEQUENCE</scope>
    <source>
        <strain evidence="15">CBS2887</strain>
    </source>
</reference>
<evidence type="ECO:0000256" key="1">
    <source>
        <dbReference type="ARBA" id="ARBA00007092"/>
    </source>
</evidence>
<gene>
    <name evidence="15" type="ORF">WICPIJ_006157</name>
</gene>
<feature type="site" description="Interaction with DNA substrate" evidence="11">
    <location>
        <position position="361"/>
    </location>
</feature>
<dbReference type="GO" id="GO:0008311">
    <property type="term" value="F:double-stranded DNA 3'-5' DNA exonuclease activity"/>
    <property type="evidence" value="ECO:0007669"/>
    <property type="project" value="TreeGrafter"/>
</dbReference>
<dbReference type="PANTHER" id="PTHR22748">
    <property type="entry name" value="AP ENDONUCLEASE"/>
    <property type="match status" value="1"/>
</dbReference>
<feature type="site" description="Transition state stabilizer" evidence="11">
    <location>
        <position position="233"/>
    </location>
</feature>
<dbReference type="Gene3D" id="3.60.10.10">
    <property type="entry name" value="Endonuclease/exonuclease/phosphatase"/>
    <property type="match status" value="1"/>
</dbReference>
<dbReference type="GO" id="GO:0005634">
    <property type="term" value="C:nucleus"/>
    <property type="evidence" value="ECO:0007669"/>
    <property type="project" value="TreeGrafter"/>
</dbReference>
<keyword evidence="7 10" id="KW-0460">Magnesium</keyword>
<evidence type="ECO:0000256" key="9">
    <source>
        <dbReference type="PIRSR" id="PIRSR604808-1"/>
    </source>
</evidence>
<keyword evidence="6" id="KW-0862">Zinc</keyword>
<keyword evidence="16" id="KW-1185">Reference proteome</keyword>
<dbReference type="GO" id="GO:0008081">
    <property type="term" value="F:phosphoric diester hydrolase activity"/>
    <property type="evidence" value="ECO:0007669"/>
    <property type="project" value="TreeGrafter"/>
</dbReference>
<feature type="domain" description="GRF-type" evidence="14">
    <location>
        <begin position="526"/>
        <end position="587"/>
    </location>
</feature>
<feature type="binding site" evidence="10">
    <location>
        <position position="60"/>
    </location>
    <ligand>
        <name>Mg(2+)</name>
        <dbReference type="ChEBI" id="CHEBI:18420"/>
        <label>1</label>
    </ligand>
</feature>
<feature type="binding site" evidence="10">
    <location>
        <position position="360"/>
    </location>
    <ligand>
        <name>Mg(2+)</name>
        <dbReference type="ChEBI" id="CHEBI:18420"/>
        <label>1</label>
    </ligand>
</feature>
<evidence type="ECO:0000256" key="4">
    <source>
        <dbReference type="ARBA" id="ARBA00022771"/>
    </source>
</evidence>
<protein>
    <recommendedName>
        <fullName evidence="2">DNA-(apurinic or apyrimidinic site) endonuclease 2</fullName>
    </recommendedName>
</protein>
<keyword evidence="3 10" id="KW-0479">Metal-binding</keyword>
<feature type="binding site" evidence="10">
    <location>
        <position position="361"/>
    </location>
    <ligand>
        <name>Mg(2+)</name>
        <dbReference type="ChEBI" id="CHEBI:18420"/>
        <label>1</label>
    </ligand>
</feature>
<accession>A0A9P8Q485</accession>
<feature type="active site" description="Proton acceptor" evidence="9">
    <location>
        <position position="361"/>
    </location>
</feature>
<dbReference type="PROSITE" id="PS51999">
    <property type="entry name" value="ZF_GRF"/>
    <property type="match status" value="1"/>
</dbReference>
<evidence type="ECO:0000256" key="5">
    <source>
        <dbReference type="ARBA" id="ARBA00022801"/>
    </source>
</evidence>
<dbReference type="Pfam" id="PF03372">
    <property type="entry name" value="Exo_endo_phos"/>
    <property type="match status" value="1"/>
</dbReference>
<reference evidence="15" key="1">
    <citation type="journal article" date="2021" name="Open Biol.">
        <title>Shared evolutionary footprints suggest mitochondrial oxidative damage underlies multiple complex I losses in fungi.</title>
        <authorList>
            <person name="Schikora-Tamarit M.A."/>
            <person name="Marcet-Houben M."/>
            <person name="Nosek J."/>
            <person name="Gabaldon T."/>
        </authorList>
    </citation>
    <scope>NUCLEOTIDE SEQUENCE</scope>
    <source>
        <strain evidence="15">CBS2887</strain>
    </source>
</reference>
<proteinExistence type="inferred from homology"/>
<dbReference type="InterPro" id="IPR036691">
    <property type="entry name" value="Endo/exonu/phosph_ase_sf"/>
</dbReference>
<evidence type="ECO:0000256" key="2">
    <source>
        <dbReference type="ARBA" id="ARBA00013541"/>
    </source>
</evidence>
<keyword evidence="5" id="KW-0378">Hydrolase</keyword>
<keyword evidence="8" id="KW-0539">Nucleus</keyword>
<feature type="active site" description="Proton donor/acceptor" evidence="9">
    <location>
        <position position="231"/>
    </location>
</feature>
<dbReference type="Proteomes" id="UP000774326">
    <property type="component" value="Unassembled WGS sequence"/>
</dbReference>
<comment type="cofactor">
    <cofactor evidence="10">
        <name>Mg(2+)</name>
        <dbReference type="ChEBI" id="CHEBI:18420"/>
    </cofactor>
    <cofactor evidence="10">
        <name>Mn(2+)</name>
        <dbReference type="ChEBI" id="CHEBI:29035"/>
    </cofactor>
    <text evidence="10">Probably binds two magnesium or manganese ions per subunit.</text>
</comment>
<dbReference type="OrthoDB" id="391817at2759"/>